<keyword evidence="2" id="KW-1185">Reference proteome</keyword>
<evidence type="ECO:0000313" key="1">
    <source>
        <dbReference type="EMBL" id="OJT01867.1"/>
    </source>
</evidence>
<dbReference type="Proteomes" id="UP000184267">
    <property type="component" value="Unassembled WGS sequence"/>
</dbReference>
<organism evidence="1 2">
    <name type="scientific">Trametes pubescens</name>
    <name type="common">White-rot fungus</name>
    <dbReference type="NCBI Taxonomy" id="154538"/>
    <lineage>
        <taxon>Eukaryota</taxon>
        <taxon>Fungi</taxon>
        <taxon>Dikarya</taxon>
        <taxon>Basidiomycota</taxon>
        <taxon>Agaricomycotina</taxon>
        <taxon>Agaricomycetes</taxon>
        <taxon>Polyporales</taxon>
        <taxon>Polyporaceae</taxon>
        <taxon>Trametes</taxon>
    </lineage>
</organism>
<protein>
    <submittedName>
        <fullName evidence="1">Uncharacterized protein</fullName>
    </submittedName>
</protein>
<sequence>MSTLRLPDEVCEEIIDNCRSFMDGGDWSLEESYQVLRACSLACQAWLTTGISAFSFSENL</sequence>
<comment type="caution">
    <text evidence="1">The sequence shown here is derived from an EMBL/GenBank/DDBJ whole genome shotgun (WGS) entry which is preliminary data.</text>
</comment>
<dbReference type="AlphaFoldDB" id="A0A1M2V2U4"/>
<evidence type="ECO:0000313" key="2">
    <source>
        <dbReference type="Proteomes" id="UP000184267"/>
    </source>
</evidence>
<dbReference type="EMBL" id="MNAD01001715">
    <property type="protein sequence ID" value="OJT01867.1"/>
    <property type="molecule type" value="Genomic_DNA"/>
</dbReference>
<reference evidence="1 2" key="1">
    <citation type="submission" date="2016-10" db="EMBL/GenBank/DDBJ databases">
        <title>Genome sequence of the basidiomycete white-rot fungus Trametes pubescens.</title>
        <authorList>
            <person name="Makela M.R."/>
            <person name="Granchi Z."/>
            <person name="Peng M."/>
            <person name="De Vries R.P."/>
            <person name="Grigoriev I."/>
            <person name="Riley R."/>
            <person name="Hilden K."/>
        </authorList>
    </citation>
    <scope>NUCLEOTIDE SEQUENCE [LARGE SCALE GENOMIC DNA]</scope>
    <source>
        <strain evidence="1 2">FBCC735</strain>
    </source>
</reference>
<accession>A0A1M2V2U4</accession>
<proteinExistence type="predicted"/>
<name>A0A1M2V2U4_TRAPU</name>
<gene>
    <name evidence="1" type="ORF">TRAPUB_7644</name>
</gene>
<dbReference type="OrthoDB" id="2758643at2759"/>